<organism evidence="1">
    <name type="scientific">uncultured gamma proteobacterium HF0010_26J14</name>
    <dbReference type="NCBI Taxonomy" id="723564"/>
    <lineage>
        <taxon>Bacteria</taxon>
        <taxon>Pseudomonadati</taxon>
        <taxon>Pseudomonadota</taxon>
        <taxon>Gammaproteobacteria</taxon>
        <taxon>environmental samples</taxon>
    </lineage>
</organism>
<protein>
    <submittedName>
        <fullName evidence="1">Uncharacterized protein</fullName>
    </submittedName>
</protein>
<dbReference type="SUPFAM" id="SSF48371">
    <property type="entry name" value="ARM repeat"/>
    <property type="match status" value="1"/>
</dbReference>
<proteinExistence type="predicted"/>
<dbReference type="EMBL" id="GU567954">
    <property type="protein sequence ID" value="ADI21440.1"/>
    <property type="molecule type" value="Genomic_DNA"/>
</dbReference>
<evidence type="ECO:0000313" key="1">
    <source>
        <dbReference type="EMBL" id="ADI21440.1"/>
    </source>
</evidence>
<name>E7C1W6_9GAMM</name>
<dbReference type="InterPro" id="IPR016024">
    <property type="entry name" value="ARM-type_fold"/>
</dbReference>
<reference evidence="1" key="1">
    <citation type="submission" date="2010-01" db="EMBL/GenBank/DDBJ databases">
        <title>Genome fragments of uncultured bacteria from the North Pacific subtropical Gyre.</title>
        <authorList>
            <person name="Pham V.D."/>
            <person name="Delong E.F."/>
        </authorList>
    </citation>
    <scope>NUCLEOTIDE SEQUENCE</scope>
</reference>
<dbReference type="Gene3D" id="1.25.10.10">
    <property type="entry name" value="Leucine-rich Repeat Variant"/>
    <property type="match status" value="1"/>
</dbReference>
<dbReference type="InterPro" id="IPR011989">
    <property type="entry name" value="ARM-like"/>
</dbReference>
<feature type="non-terminal residue" evidence="1">
    <location>
        <position position="1"/>
    </location>
</feature>
<accession>E7C1W6</accession>
<sequence length="682" mass="78862">LIRRRYIPPELDVFQDIILCYRCEQTIWYNREEVFDSVGFQGNDSDKVSGPRDIMKSLHPLHAETDPLHFIRVAQQQANALMLPVSSYRWYREQLKIEPQYQYGLFFTITIYKILQKYGFQSNDTLNIEKETYKVAGKNPLKHAFALENAMPSVEPMEHNHAYTRAWKRRCWEYLSTLIDEGHLYDDLDLQAIVNVFKNLNKGSKEYHVLNEILDRFVYVRAQKATEYVYRPLTDILRDTNIILSNQITFNVSSMTKLLKNNYLYYIFKDIDATLHEYAQLLTRLLFIVPSGVSAMKNANMKEFRQIICERIYDLAPNMFHYGGSSNSLSLDYFKSGNEGGRYQDEEEERKELKQNNDANSELTSLDPFLYIDIVVPTLIKVIYDCPISLQIQAIKALTKLCSDPKSFLMTKIISDLNEQGILSYVVNHSLTSRDDALCLALVNFLNNLIQNEAALFILVKQGIIQHILDLLMWQPKRNPLYKKDHNPQPFRTLNLLSSSVSILVYVTANQEFRNSFFRPQKNKRNAEFVLDILFSLIHKSNISFVTGTKSSDKSAVASLTVYVLSVLNNLSKDYDKNKKFIGARAIPIIVDVLQTSVSRAVLEIALKLVLSLSLDPSNCLYFRGEQRLNKLYPGLQKLMKGLRRVDPIQIRNFDDILTRCGEIGEFRGIVEEIKSVIYGKK</sequence>
<dbReference type="AlphaFoldDB" id="E7C1W6"/>